<dbReference type="InterPro" id="IPR036291">
    <property type="entry name" value="NAD(P)-bd_dom_sf"/>
</dbReference>
<keyword evidence="2 4" id="KW-0560">Oxidoreductase</keyword>
<comment type="caution">
    <text evidence="7">The sequence shown here is derived from an EMBL/GenBank/DDBJ whole genome shotgun (WGS) entry which is preliminary data.</text>
</comment>
<keyword evidence="8" id="KW-1185">Reference proteome</keyword>
<dbReference type="Gene3D" id="3.40.50.720">
    <property type="entry name" value="NAD(P)-binding Rossmann-like Domain"/>
    <property type="match status" value="2"/>
</dbReference>
<dbReference type="InterPro" id="IPR006139">
    <property type="entry name" value="D-isomer_2_OHA_DH_cat_dom"/>
</dbReference>
<evidence type="ECO:0000259" key="5">
    <source>
        <dbReference type="Pfam" id="PF00389"/>
    </source>
</evidence>
<dbReference type="RefSeq" id="WP_267163501.1">
    <property type="nucleotide sequence ID" value="NZ_CP112972.1"/>
</dbReference>
<feature type="domain" description="D-isomer specific 2-hydroxyacid dehydrogenase NAD-binding" evidence="6">
    <location>
        <begin position="118"/>
        <end position="292"/>
    </location>
</feature>
<dbReference type="SUPFAM" id="SSF52283">
    <property type="entry name" value="Formate/glycerate dehydrogenase catalytic domain-like"/>
    <property type="match status" value="1"/>
</dbReference>
<dbReference type="Proteomes" id="UP001596445">
    <property type="component" value="Unassembled WGS sequence"/>
</dbReference>
<dbReference type="InterPro" id="IPR050418">
    <property type="entry name" value="D-iso_2-hydroxyacid_DH_PdxB"/>
</dbReference>
<proteinExistence type="inferred from homology"/>
<gene>
    <name evidence="7" type="ORF">ACFQQG_05465</name>
</gene>
<dbReference type="InterPro" id="IPR029753">
    <property type="entry name" value="D-isomer_DH_CS"/>
</dbReference>
<dbReference type="PANTHER" id="PTHR43761:SF1">
    <property type="entry name" value="D-ISOMER SPECIFIC 2-HYDROXYACID DEHYDROGENASE CATALYTIC DOMAIN-CONTAINING PROTEIN-RELATED"/>
    <property type="match status" value="1"/>
</dbReference>
<evidence type="ECO:0000313" key="7">
    <source>
        <dbReference type="EMBL" id="MFC7057718.1"/>
    </source>
</evidence>
<evidence type="ECO:0000259" key="6">
    <source>
        <dbReference type="Pfam" id="PF02826"/>
    </source>
</evidence>
<evidence type="ECO:0000313" key="8">
    <source>
        <dbReference type="Proteomes" id="UP001596445"/>
    </source>
</evidence>
<name>A0ABD5VWP6_9EURY</name>
<dbReference type="PROSITE" id="PS00671">
    <property type="entry name" value="D_2_HYDROXYACID_DH_3"/>
    <property type="match status" value="1"/>
</dbReference>
<evidence type="ECO:0000256" key="2">
    <source>
        <dbReference type="ARBA" id="ARBA00023002"/>
    </source>
</evidence>
<dbReference type="GO" id="GO:0016491">
    <property type="term" value="F:oxidoreductase activity"/>
    <property type="evidence" value="ECO:0007669"/>
    <property type="project" value="UniProtKB-KW"/>
</dbReference>
<dbReference type="EMBL" id="JBHSZI010000001">
    <property type="protein sequence ID" value="MFC7057718.1"/>
    <property type="molecule type" value="Genomic_DNA"/>
</dbReference>
<organism evidence="7 8">
    <name type="scientific">Halovenus salina</name>
    <dbReference type="NCBI Taxonomy" id="1510225"/>
    <lineage>
        <taxon>Archaea</taxon>
        <taxon>Methanobacteriati</taxon>
        <taxon>Methanobacteriota</taxon>
        <taxon>Stenosarchaea group</taxon>
        <taxon>Halobacteria</taxon>
        <taxon>Halobacteriales</taxon>
        <taxon>Haloarculaceae</taxon>
        <taxon>Halovenus</taxon>
    </lineage>
</organism>
<comment type="similarity">
    <text evidence="1 4">Belongs to the D-isomer specific 2-hydroxyacid dehydrogenase family.</text>
</comment>
<reference evidence="7 8" key="1">
    <citation type="journal article" date="2019" name="Int. J. Syst. Evol. Microbiol.">
        <title>The Global Catalogue of Microorganisms (GCM) 10K type strain sequencing project: providing services to taxonomists for standard genome sequencing and annotation.</title>
        <authorList>
            <consortium name="The Broad Institute Genomics Platform"/>
            <consortium name="The Broad Institute Genome Sequencing Center for Infectious Disease"/>
            <person name="Wu L."/>
            <person name="Ma J."/>
        </authorList>
    </citation>
    <scope>NUCLEOTIDE SEQUENCE [LARGE SCALE GENOMIC DNA]</scope>
    <source>
        <strain evidence="7 8">JCM 30072</strain>
    </source>
</reference>
<dbReference type="InterPro" id="IPR006140">
    <property type="entry name" value="D-isomer_DH_NAD-bd"/>
</dbReference>
<sequence length="337" mass="37079">MKVVVTDRPFPEPNPYEGLLQETGDLYGKFIDSSKNEIVYAECTSEEQTIQSCSDADVIITFVAPITDRVMDAAGDLKLIIRQGAGYDNIDVKEATKRSIPVSNAPDYGSADVASHGIAMALAAAHDIPSADRRLRKSTGWGSSRVIHPIQGGVYGIVGLGRIGRRAVPMARGLGMDVIAFDPLLDDDIFEQLDVEQVSFDELLERSDCITLHAPLNEETHHLFSTDEFNRMNESAVFVNVARGPLVDEKALVEAVESNQIRAAAIDVFEKEPPTDSPVLECDDIVHSPHHAGSSPEAKERKIKIVGEEMERVLKDKPLQNVVNPEVYQYLDQEVRS</sequence>
<evidence type="ECO:0000256" key="1">
    <source>
        <dbReference type="ARBA" id="ARBA00005854"/>
    </source>
</evidence>
<dbReference type="SUPFAM" id="SSF51735">
    <property type="entry name" value="NAD(P)-binding Rossmann-fold domains"/>
    <property type="match status" value="1"/>
</dbReference>
<accession>A0ABD5VWP6</accession>
<dbReference type="CDD" id="cd05299">
    <property type="entry name" value="CtBP_dh"/>
    <property type="match status" value="1"/>
</dbReference>
<dbReference type="Pfam" id="PF02826">
    <property type="entry name" value="2-Hacid_dh_C"/>
    <property type="match status" value="1"/>
</dbReference>
<keyword evidence="3" id="KW-0520">NAD</keyword>
<dbReference type="GeneID" id="76629631"/>
<dbReference type="InterPro" id="IPR043322">
    <property type="entry name" value="CtBP"/>
</dbReference>
<protein>
    <submittedName>
        <fullName evidence="7">C-terminal binding protein</fullName>
    </submittedName>
</protein>
<evidence type="ECO:0000256" key="3">
    <source>
        <dbReference type="ARBA" id="ARBA00023027"/>
    </source>
</evidence>
<dbReference type="AlphaFoldDB" id="A0ABD5VWP6"/>
<evidence type="ECO:0000256" key="4">
    <source>
        <dbReference type="RuleBase" id="RU003719"/>
    </source>
</evidence>
<feature type="domain" description="D-isomer specific 2-hydroxyacid dehydrogenase catalytic" evidence="5">
    <location>
        <begin position="36"/>
        <end position="324"/>
    </location>
</feature>
<dbReference type="PANTHER" id="PTHR43761">
    <property type="entry name" value="D-ISOMER SPECIFIC 2-HYDROXYACID DEHYDROGENASE FAMILY PROTEIN (AFU_ORTHOLOGUE AFUA_1G13630)"/>
    <property type="match status" value="1"/>
</dbReference>
<dbReference type="Pfam" id="PF00389">
    <property type="entry name" value="2-Hacid_dh"/>
    <property type="match status" value="1"/>
</dbReference>